<reference evidence="1 2" key="1">
    <citation type="submission" date="2016-10" db="EMBL/GenBank/DDBJ databases">
        <title>Description of Gloeomargarita lithophora gen. nov., sp. nov., a thylakoid-bearing basal-branching cyanobacterium with intracellular carbonates, and proposal for Gloeomargaritales ord. nov.</title>
        <authorList>
            <person name="Moreira D."/>
            <person name="Tavera R."/>
            <person name="Benzerara K."/>
            <person name="Skouri-Panet F."/>
            <person name="Couradeau E."/>
            <person name="Gerard E."/>
            <person name="Loussert C."/>
            <person name="Novelo E."/>
            <person name="Zivanovic Y."/>
            <person name="Lopez-Garcia P."/>
        </authorList>
    </citation>
    <scope>NUCLEOTIDE SEQUENCE [LARGE SCALE GENOMIC DNA]</scope>
    <source>
        <strain evidence="1 2">D10</strain>
    </source>
</reference>
<dbReference type="InterPro" id="IPR022453">
    <property type="entry name" value="Znf_MqsA-type"/>
</dbReference>
<evidence type="ECO:0008006" key="3">
    <source>
        <dbReference type="Google" id="ProtNLM"/>
    </source>
</evidence>
<dbReference type="AlphaFoldDB" id="A0A1J0AB54"/>
<evidence type="ECO:0000313" key="1">
    <source>
        <dbReference type="EMBL" id="APB33129.1"/>
    </source>
</evidence>
<evidence type="ECO:0000313" key="2">
    <source>
        <dbReference type="Proteomes" id="UP000180235"/>
    </source>
</evidence>
<protein>
    <recommendedName>
        <fullName evidence="3">YgiT-type zinc finger domain-containing protein</fullName>
    </recommendedName>
</protein>
<sequence length="72" mass="8121">MECLCCKAQMRRGTAPFSIDRNGYRVSWGNIPAWVCDQCGEVLFEAREVDLIQEALVSLDRETATLVSQSPR</sequence>
<dbReference type="EMBL" id="CP017675">
    <property type="protein sequence ID" value="APB33129.1"/>
    <property type="molecule type" value="Genomic_DNA"/>
</dbReference>
<dbReference type="STRING" id="1188229.GlitD10_0814"/>
<accession>A0A1J0AB54</accession>
<gene>
    <name evidence="1" type="ORF">GlitD10_0814</name>
</gene>
<dbReference type="KEGG" id="glt:GlitD10_0814"/>
<name>A0A1J0AB54_9CYAN</name>
<proteinExistence type="predicted"/>
<dbReference type="OrthoDB" id="9812340at2"/>
<keyword evidence="2" id="KW-1185">Reference proteome</keyword>
<organism evidence="1 2">
    <name type="scientific">Gloeomargarita lithophora Alchichica-D10</name>
    <dbReference type="NCBI Taxonomy" id="1188229"/>
    <lineage>
        <taxon>Bacteria</taxon>
        <taxon>Bacillati</taxon>
        <taxon>Cyanobacteriota</taxon>
        <taxon>Cyanophyceae</taxon>
        <taxon>Gloeomargaritales</taxon>
        <taxon>Gloeomargaritaceae</taxon>
        <taxon>Gloeomargarita</taxon>
    </lineage>
</organism>
<dbReference type="Gene3D" id="3.10.20.860">
    <property type="match status" value="1"/>
</dbReference>
<dbReference type="Proteomes" id="UP000180235">
    <property type="component" value="Chromosome"/>
</dbReference>
<dbReference type="NCBIfam" id="TIGR03831">
    <property type="entry name" value="YgiT_finger"/>
    <property type="match status" value="1"/>
</dbReference>